<dbReference type="AlphaFoldDB" id="A0A8S1J3M8"/>
<evidence type="ECO:0000313" key="3">
    <source>
        <dbReference type="Proteomes" id="UP000708148"/>
    </source>
</evidence>
<evidence type="ECO:0000256" key="1">
    <source>
        <dbReference type="SAM" id="MobiDB-lite"/>
    </source>
</evidence>
<gene>
    <name evidence="2" type="ORF">OSTQU699_LOCUS7408</name>
</gene>
<proteinExistence type="predicted"/>
<keyword evidence="3" id="KW-1185">Reference proteome</keyword>
<dbReference type="Proteomes" id="UP000708148">
    <property type="component" value="Unassembled WGS sequence"/>
</dbReference>
<protein>
    <submittedName>
        <fullName evidence="2">Uncharacterized protein</fullName>
    </submittedName>
</protein>
<feature type="compositionally biased region" description="Polar residues" evidence="1">
    <location>
        <begin position="214"/>
        <end position="223"/>
    </location>
</feature>
<organism evidence="2 3">
    <name type="scientific">Ostreobium quekettii</name>
    <dbReference type="NCBI Taxonomy" id="121088"/>
    <lineage>
        <taxon>Eukaryota</taxon>
        <taxon>Viridiplantae</taxon>
        <taxon>Chlorophyta</taxon>
        <taxon>core chlorophytes</taxon>
        <taxon>Ulvophyceae</taxon>
        <taxon>TCBD clade</taxon>
        <taxon>Bryopsidales</taxon>
        <taxon>Ostreobineae</taxon>
        <taxon>Ostreobiaceae</taxon>
        <taxon>Ostreobium</taxon>
    </lineage>
</organism>
<accession>A0A8S1J3M8</accession>
<dbReference type="EMBL" id="CAJHUC010001694">
    <property type="protein sequence ID" value="CAD7702051.1"/>
    <property type="molecule type" value="Genomic_DNA"/>
</dbReference>
<sequence>MHWSEKWRLLDRHFHPMYDIALVELLAPTPATIPVFSSNMTIADIPPDVPLYALLASIGSEYTHLRLMNRTEVQLATEGGNSRRMGQCSNTKCVQQQAPGAPLMLLDYPPRQKDPIDDGSHEHDLVVAMATTDACGCTSYVLMRDVMGWVRETIAGHEKPLMQALEWLCVIAAIFAVGPKILNWLWRPPLRETDATMITESDDPGLMRPDASDSLDSPYTTPQGSGDDDEDGYGYCHKG</sequence>
<name>A0A8S1J3M8_9CHLO</name>
<evidence type="ECO:0000313" key="2">
    <source>
        <dbReference type="EMBL" id="CAD7702051.1"/>
    </source>
</evidence>
<feature type="region of interest" description="Disordered" evidence="1">
    <location>
        <begin position="197"/>
        <end position="239"/>
    </location>
</feature>
<reference evidence="2" key="1">
    <citation type="submission" date="2020-12" db="EMBL/GenBank/DDBJ databases">
        <authorList>
            <person name="Iha C."/>
        </authorList>
    </citation>
    <scope>NUCLEOTIDE SEQUENCE</scope>
</reference>
<comment type="caution">
    <text evidence="2">The sequence shown here is derived from an EMBL/GenBank/DDBJ whole genome shotgun (WGS) entry which is preliminary data.</text>
</comment>